<dbReference type="SUPFAM" id="SSF53448">
    <property type="entry name" value="Nucleotide-diphospho-sugar transferases"/>
    <property type="match status" value="1"/>
</dbReference>
<comment type="pathway">
    <text evidence="1">Cell wall biogenesis; cell wall polysaccharide biosynthesis.</text>
</comment>
<evidence type="ECO:0000313" key="6">
    <source>
        <dbReference type="EMBL" id="PHX54490.1"/>
    </source>
</evidence>
<evidence type="ECO:0000256" key="4">
    <source>
        <dbReference type="ARBA" id="ARBA00022679"/>
    </source>
</evidence>
<dbReference type="InterPro" id="IPR001173">
    <property type="entry name" value="Glyco_trans_2-like"/>
</dbReference>
<dbReference type="InterPro" id="IPR029044">
    <property type="entry name" value="Nucleotide-diphossugar_trans"/>
</dbReference>
<dbReference type="GO" id="GO:0016757">
    <property type="term" value="F:glycosyltransferase activity"/>
    <property type="evidence" value="ECO:0007669"/>
    <property type="project" value="UniProtKB-KW"/>
</dbReference>
<keyword evidence="3" id="KW-0328">Glycosyltransferase</keyword>
<keyword evidence="7" id="KW-1185">Reference proteome</keyword>
<dbReference type="PANTHER" id="PTHR43179">
    <property type="entry name" value="RHAMNOSYLTRANSFERASE WBBL"/>
    <property type="match status" value="1"/>
</dbReference>
<keyword evidence="4" id="KW-0808">Transferase</keyword>
<dbReference type="Pfam" id="PF00535">
    <property type="entry name" value="Glycos_transf_2"/>
    <property type="match status" value="1"/>
</dbReference>
<accession>A0A2G4EYF5</accession>
<evidence type="ECO:0000259" key="5">
    <source>
        <dbReference type="Pfam" id="PF00535"/>
    </source>
</evidence>
<dbReference type="PANTHER" id="PTHR43179:SF12">
    <property type="entry name" value="GALACTOFURANOSYLTRANSFERASE GLFT2"/>
    <property type="match status" value="1"/>
</dbReference>
<protein>
    <submittedName>
        <fullName evidence="6">Glycosyltransferase family 2 protein</fullName>
    </submittedName>
</protein>
<organism evidence="6 7">
    <name type="scientific">Tychonema bourrellyi FEM_GT703</name>
    <dbReference type="NCBI Taxonomy" id="2040638"/>
    <lineage>
        <taxon>Bacteria</taxon>
        <taxon>Bacillati</taxon>
        <taxon>Cyanobacteriota</taxon>
        <taxon>Cyanophyceae</taxon>
        <taxon>Oscillatoriophycideae</taxon>
        <taxon>Oscillatoriales</taxon>
        <taxon>Microcoleaceae</taxon>
        <taxon>Tychonema</taxon>
    </lineage>
</organism>
<sequence>MEQTSIAVLMTCHNRKSKTLATLESLFQQVSISEITHKVYLVDDGSTDGTGEAVQQTYPDVKIFSGDGNLFWNGGMRVAFSEAIKDDPDYYLWLNDDTILYPEALSSLLTTSRQLCEQGEKKAIVAGSTCDPDSGDFTYGGIVKITPLLPFKFRFLEPTKAPQSCDSMNGNCVLIPRSVVQLVGNLDPAFIHYLSDWEYGLRARQKGCTVWIAPGYQGTCSPNPQSTKVAAANMSEGLQKMNQPKGLTFQDATLQPWEEWKVFAQRHGGLFWPIYWLLPYRRLVWFFILSKLGLTKNKIQGESDG</sequence>
<evidence type="ECO:0000256" key="3">
    <source>
        <dbReference type="ARBA" id="ARBA00022676"/>
    </source>
</evidence>
<name>A0A2G4EYF5_9CYAN</name>
<evidence type="ECO:0000313" key="7">
    <source>
        <dbReference type="Proteomes" id="UP000226442"/>
    </source>
</evidence>
<proteinExistence type="inferred from homology"/>
<dbReference type="OrthoDB" id="9806824at2"/>
<feature type="domain" description="Glycosyltransferase 2-like" evidence="5">
    <location>
        <begin position="8"/>
        <end position="111"/>
    </location>
</feature>
<evidence type="ECO:0000256" key="2">
    <source>
        <dbReference type="ARBA" id="ARBA00006739"/>
    </source>
</evidence>
<dbReference type="RefSeq" id="WP_096832098.1">
    <property type="nucleotide sequence ID" value="NZ_NXIB02000097.1"/>
</dbReference>
<evidence type="ECO:0000256" key="1">
    <source>
        <dbReference type="ARBA" id="ARBA00004776"/>
    </source>
</evidence>
<gene>
    <name evidence="6" type="ORF">CP500_015865</name>
</gene>
<dbReference type="EMBL" id="NXIB02000097">
    <property type="protein sequence ID" value="PHX54490.1"/>
    <property type="molecule type" value="Genomic_DNA"/>
</dbReference>
<reference evidence="6" key="1">
    <citation type="submission" date="2017-10" db="EMBL/GenBank/DDBJ databases">
        <title>Draft genome sequence of the planktic cyanobacteria Tychonema bourrellyi isolated from alpine lentic freshwater.</title>
        <authorList>
            <person name="Tett A."/>
            <person name="Armanini F."/>
            <person name="Asnicar F."/>
            <person name="Boscaini A."/>
            <person name="Pasolli E."/>
            <person name="Zolfo M."/>
            <person name="Donati C."/>
            <person name="Salmaso N."/>
            <person name="Segata N."/>
        </authorList>
    </citation>
    <scope>NUCLEOTIDE SEQUENCE</scope>
    <source>
        <strain evidence="6">FEM_GT703</strain>
    </source>
</reference>
<dbReference type="Proteomes" id="UP000226442">
    <property type="component" value="Unassembled WGS sequence"/>
</dbReference>
<comment type="similarity">
    <text evidence="2">Belongs to the glycosyltransferase 2 family.</text>
</comment>
<comment type="caution">
    <text evidence="6">The sequence shown here is derived from an EMBL/GenBank/DDBJ whole genome shotgun (WGS) entry which is preliminary data.</text>
</comment>
<dbReference type="AlphaFoldDB" id="A0A2G4EYF5"/>
<dbReference type="Gene3D" id="3.90.550.10">
    <property type="entry name" value="Spore Coat Polysaccharide Biosynthesis Protein SpsA, Chain A"/>
    <property type="match status" value="1"/>
</dbReference>